<dbReference type="RefSeq" id="WP_051432157.1">
    <property type="nucleotide sequence ID" value="NZ_NRRE01000026.1"/>
</dbReference>
<dbReference type="InterPro" id="IPR000838">
    <property type="entry name" value="RNA_pol_sigma70_ECF_CS"/>
</dbReference>
<dbReference type="InterPro" id="IPR013249">
    <property type="entry name" value="RNA_pol_sigma70_r4_t2"/>
</dbReference>
<dbReference type="GO" id="GO:0003677">
    <property type="term" value="F:DNA binding"/>
    <property type="evidence" value="ECO:0007669"/>
    <property type="project" value="UniProtKB-KW"/>
</dbReference>
<dbReference type="InterPro" id="IPR013325">
    <property type="entry name" value="RNA_pol_sigma_r2"/>
</dbReference>
<dbReference type="InterPro" id="IPR013324">
    <property type="entry name" value="RNA_pol_sigma_r3/r4-like"/>
</dbReference>
<keyword evidence="10" id="KW-1185">Reference proteome</keyword>
<dbReference type="GO" id="GO:0006352">
    <property type="term" value="P:DNA-templated transcription initiation"/>
    <property type="evidence" value="ECO:0007669"/>
    <property type="project" value="InterPro"/>
</dbReference>
<feature type="domain" description="RNA polymerase sigma-70 region 2" evidence="7">
    <location>
        <begin position="37"/>
        <end position="105"/>
    </location>
</feature>
<dbReference type="SUPFAM" id="SSF88946">
    <property type="entry name" value="Sigma2 domain of RNA polymerase sigma factors"/>
    <property type="match status" value="1"/>
</dbReference>
<dbReference type="GO" id="GO:0016987">
    <property type="term" value="F:sigma factor activity"/>
    <property type="evidence" value="ECO:0007669"/>
    <property type="project" value="UniProtKB-KW"/>
</dbReference>
<keyword evidence="4 6" id="KW-0238">DNA-binding</keyword>
<evidence type="ECO:0000256" key="5">
    <source>
        <dbReference type="ARBA" id="ARBA00023163"/>
    </source>
</evidence>
<dbReference type="CDD" id="cd06171">
    <property type="entry name" value="Sigma70_r4"/>
    <property type="match status" value="1"/>
</dbReference>
<evidence type="ECO:0000256" key="2">
    <source>
        <dbReference type="ARBA" id="ARBA00023015"/>
    </source>
</evidence>
<dbReference type="InterPro" id="IPR014284">
    <property type="entry name" value="RNA_pol_sigma-70_dom"/>
</dbReference>
<dbReference type="AlphaFoldDB" id="A0A934QIT4"/>
<evidence type="ECO:0000259" key="8">
    <source>
        <dbReference type="Pfam" id="PF08281"/>
    </source>
</evidence>
<feature type="domain" description="RNA polymerase sigma factor 70 region 4 type 2" evidence="8">
    <location>
        <begin position="135"/>
        <end position="186"/>
    </location>
</feature>
<protein>
    <recommendedName>
        <fullName evidence="6">RNA polymerase sigma factor</fullName>
    </recommendedName>
</protein>
<comment type="caution">
    <text evidence="9">The sequence shown here is derived from an EMBL/GenBank/DDBJ whole genome shotgun (WGS) entry which is preliminary data.</text>
</comment>
<dbReference type="EMBL" id="NRRE01000026">
    <property type="protein sequence ID" value="MBK1697578.1"/>
    <property type="molecule type" value="Genomic_DNA"/>
</dbReference>
<name>A0A934QIT4_9PROT</name>
<dbReference type="PANTHER" id="PTHR43133:SF62">
    <property type="entry name" value="RNA POLYMERASE SIGMA FACTOR SIGZ"/>
    <property type="match status" value="1"/>
</dbReference>
<dbReference type="Proteomes" id="UP000778970">
    <property type="component" value="Unassembled WGS sequence"/>
</dbReference>
<accession>A0A934QIT4</accession>
<dbReference type="Pfam" id="PF04542">
    <property type="entry name" value="Sigma70_r2"/>
    <property type="match status" value="1"/>
</dbReference>
<dbReference type="InterPro" id="IPR007627">
    <property type="entry name" value="RNA_pol_sigma70_r2"/>
</dbReference>
<keyword evidence="3 6" id="KW-0731">Sigma factor</keyword>
<organism evidence="9 10">
    <name type="scientific">Rhodovibrio salinarum</name>
    <dbReference type="NCBI Taxonomy" id="1087"/>
    <lineage>
        <taxon>Bacteria</taxon>
        <taxon>Pseudomonadati</taxon>
        <taxon>Pseudomonadota</taxon>
        <taxon>Alphaproteobacteria</taxon>
        <taxon>Rhodospirillales</taxon>
        <taxon>Rhodovibrionaceae</taxon>
        <taxon>Rhodovibrio</taxon>
    </lineage>
</organism>
<sequence length="194" mass="21897">MDPEYADEIAGELTPAQAADLLDALAAGPDRQAFRRLFAHFAPRVKSYLRRLGAEDQLSEELAQEVMLTVWRRAQLYDRHQAGASTWIFTIARNKRIDAIRRDKRPELDPEDPAIVPEAETPADQQVEASQRQALLRSAVQRLPEAQATLLRLSYFEEKSHSAIAEELDLPLGTVKSRLRLALSRLKTLLEDAT</sequence>
<dbReference type="PANTHER" id="PTHR43133">
    <property type="entry name" value="RNA POLYMERASE ECF-TYPE SIGMA FACTO"/>
    <property type="match status" value="1"/>
</dbReference>
<dbReference type="InterPro" id="IPR039425">
    <property type="entry name" value="RNA_pol_sigma-70-like"/>
</dbReference>
<evidence type="ECO:0000256" key="1">
    <source>
        <dbReference type="ARBA" id="ARBA00010641"/>
    </source>
</evidence>
<dbReference type="Pfam" id="PF08281">
    <property type="entry name" value="Sigma70_r4_2"/>
    <property type="match status" value="1"/>
</dbReference>
<dbReference type="InterPro" id="IPR036388">
    <property type="entry name" value="WH-like_DNA-bd_sf"/>
</dbReference>
<evidence type="ECO:0000259" key="7">
    <source>
        <dbReference type="Pfam" id="PF04542"/>
    </source>
</evidence>
<evidence type="ECO:0000256" key="6">
    <source>
        <dbReference type="RuleBase" id="RU000716"/>
    </source>
</evidence>
<comment type="similarity">
    <text evidence="1 6">Belongs to the sigma-70 factor family. ECF subfamily.</text>
</comment>
<dbReference type="Gene3D" id="1.10.10.10">
    <property type="entry name" value="Winged helix-like DNA-binding domain superfamily/Winged helix DNA-binding domain"/>
    <property type="match status" value="1"/>
</dbReference>
<evidence type="ECO:0000313" key="9">
    <source>
        <dbReference type="EMBL" id="MBK1697578.1"/>
    </source>
</evidence>
<gene>
    <name evidence="9" type="ORF">CKO21_10010</name>
</gene>
<dbReference type="SUPFAM" id="SSF88659">
    <property type="entry name" value="Sigma3 and sigma4 domains of RNA polymerase sigma factors"/>
    <property type="match status" value="1"/>
</dbReference>
<dbReference type="Gene3D" id="1.10.1740.10">
    <property type="match status" value="1"/>
</dbReference>
<keyword evidence="5 6" id="KW-0804">Transcription</keyword>
<dbReference type="PROSITE" id="PS01063">
    <property type="entry name" value="SIGMA70_ECF"/>
    <property type="match status" value="1"/>
</dbReference>
<proteinExistence type="inferred from homology"/>
<keyword evidence="2 6" id="KW-0805">Transcription regulation</keyword>
<reference evidence="9" key="1">
    <citation type="submission" date="2017-08" db="EMBL/GenBank/DDBJ databases">
        <authorList>
            <person name="Imhoff J.F."/>
            <person name="Rahn T."/>
            <person name="Kuenzel S."/>
            <person name="Neulinger S.C."/>
        </authorList>
    </citation>
    <scope>NUCLEOTIDE SEQUENCE</scope>
    <source>
        <strain evidence="9">DSM 9154</strain>
    </source>
</reference>
<evidence type="ECO:0000313" key="10">
    <source>
        <dbReference type="Proteomes" id="UP000778970"/>
    </source>
</evidence>
<dbReference type="NCBIfam" id="TIGR02937">
    <property type="entry name" value="sigma70-ECF"/>
    <property type="match status" value="1"/>
</dbReference>
<evidence type="ECO:0000256" key="4">
    <source>
        <dbReference type="ARBA" id="ARBA00023125"/>
    </source>
</evidence>
<reference evidence="9" key="2">
    <citation type="journal article" date="2020" name="Microorganisms">
        <title>Osmotic Adaptation and Compatible Solute Biosynthesis of Phototrophic Bacteria as Revealed from Genome Analyses.</title>
        <authorList>
            <person name="Imhoff J.F."/>
            <person name="Rahn T."/>
            <person name="Kunzel S."/>
            <person name="Keller A."/>
            <person name="Neulinger S.C."/>
        </authorList>
    </citation>
    <scope>NUCLEOTIDE SEQUENCE</scope>
    <source>
        <strain evidence="9">DSM 9154</strain>
    </source>
</reference>
<evidence type="ECO:0000256" key="3">
    <source>
        <dbReference type="ARBA" id="ARBA00023082"/>
    </source>
</evidence>